<keyword evidence="2" id="KW-1185">Reference proteome</keyword>
<proteinExistence type="predicted"/>
<dbReference type="Proteomes" id="UP000004756">
    <property type="component" value="Unassembled WGS sequence"/>
</dbReference>
<comment type="caution">
    <text evidence="1">The sequence shown here is derived from an EMBL/GenBank/DDBJ whole genome shotgun (WGS) entry which is preliminary data.</text>
</comment>
<accession>C0CYT9</accession>
<dbReference type="EMBL" id="ACCJ01000125">
    <property type="protein sequence ID" value="EEG55757.1"/>
    <property type="molecule type" value="Genomic_DNA"/>
</dbReference>
<gene>
    <name evidence="1" type="ORF">CLOSTASPAR_02166</name>
</gene>
<organism evidence="1 2">
    <name type="scientific">[Clostridium] asparagiforme DSM 15981</name>
    <dbReference type="NCBI Taxonomy" id="518636"/>
    <lineage>
        <taxon>Bacteria</taxon>
        <taxon>Bacillati</taxon>
        <taxon>Bacillota</taxon>
        <taxon>Clostridia</taxon>
        <taxon>Lachnospirales</taxon>
        <taxon>Lachnospiraceae</taxon>
        <taxon>Enterocloster</taxon>
    </lineage>
</organism>
<reference evidence="1 2" key="2">
    <citation type="submission" date="2009-02" db="EMBL/GenBank/DDBJ databases">
        <title>Draft genome sequence of Clostridium asparagiforme (DSM 15981).</title>
        <authorList>
            <person name="Sudarsanam P."/>
            <person name="Ley R."/>
            <person name="Guruge J."/>
            <person name="Turnbaugh P.J."/>
            <person name="Mahowald M."/>
            <person name="Liep D."/>
            <person name="Gordon J."/>
        </authorList>
    </citation>
    <scope>NUCLEOTIDE SEQUENCE [LARGE SCALE GENOMIC DNA]</scope>
    <source>
        <strain evidence="1 2">DSM 15981</strain>
    </source>
</reference>
<dbReference type="AlphaFoldDB" id="C0CYT9"/>
<sequence>MKGEVEMKKSLIGIAILLFAILLQQCSAGMEIFTLTIGLVGLTTTIFYGVKSDQRKS</sequence>
<protein>
    <submittedName>
        <fullName evidence="1">Uncharacterized protein</fullName>
    </submittedName>
</protein>
<evidence type="ECO:0000313" key="2">
    <source>
        <dbReference type="Proteomes" id="UP000004756"/>
    </source>
</evidence>
<evidence type="ECO:0000313" key="1">
    <source>
        <dbReference type="EMBL" id="EEG55757.1"/>
    </source>
</evidence>
<reference evidence="1 2" key="1">
    <citation type="submission" date="2009-01" db="EMBL/GenBank/DDBJ databases">
        <authorList>
            <person name="Fulton L."/>
            <person name="Clifton S."/>
            <person name="Fulton B."/>
            <person name="Xu J."/>
            <person name="Minx P."/>
            <person name="Pepin K.H."/>
            <person name="Johnson M."/>
            <person name="Bhonagiri V."/>
            <person name="Nash W.E."/>
            <person name="Mardis E.R."/>
            <person name="Wilson R.K."/>
        </authorList>
    </citation>
    <scope>NUCLEOTIDE SEQUENCE [LARGE SCALE GENOMIC DNA]</scope>
    <source>
        <strain evidence="1 2">DSM 15981</strain>
    </source>
</reference>
<dbReference type="HOGENOM" id="CLU_2988394_0_0_9"/>
<dbReference type="RefSeq" id="WP_007709989.1">
    <property type="nucleotide sequence ID" value="NZ_GG657591.1"/>
</dbReference>
<name>C0CYT9_9FIRM</name>